<dbReference type="Proteomes" id="UP000291562">
    <property type="component" value="Chromosome"/>
</dbReference>
<accession>A0A411HPD8</accession>
<evidence type="ECO:0008006" key="4">
    <source>
        <dbReference type="Google" id="ProtNLM"/>
    </source>
</evidence>
<dbReference type="EMBL" id="CP035704">
    <property type="protein sequence ID" value="QBB72336.1"/>
    <property type="molecule type" value="Genomic_DNA"/>
</dbReference>
<organism evidence="2 3">
    <name type="scientific">Pseudolysobacter antarcticus</name>
    <dbReference type="NCBI Taxonomy" id="2511995"/>
    <lineage>
        <taxon>Bacteria</taxon>
        <taxon>Pseudomonadati</taxon>
        <taxon>Pseudomonadota</taxon>
        <taxon>Gammaproteobacteria</taxon>
        <taxon>Lysobacterales</taxon>
        <taxon>Rhodanobacteraceae</taxon>
        <taxon>Pseudolysobacter</taxon>
    </lineage>
</organism>
<dbReference type="PANTHER" id="PTHR47197:SF3">
    <property type="entry name" value="DIHYDRO-HEME D1 DEHYDROGENASE"/>
    <property type="match status" value="1"/>
</dbReference>
<dbReference type="RefSeq" id="WP_129836203.1">
    <property type="nucleotide sequence ID" value="NZ_CP035704.1"/>
</dbReference>
<proteinExistence type="predicted"/>
<dbReference type="OrthoDB" id="9776991at2"/>
<feature type="signal peptide" evidence="1">
    <location>
        <begin position="1"/>
        <end position="23"/>
    </location>
</feature>
<dbReference type="Gene3D" id="2.130.10.10">
    <property type="entry name" value="YVTN repeat-like/Quinoprotein amine dehydrogenase"/>
    <property type="match status" value="2"/>
</dbReference>
<protein>
    <recommendedName>
        <fullName evidence="4">Cytochrome D1</fullName>
    </recommendedName>
</protein>
<dbReference type="InterPro" id="IPR015943">
    <property type="entry name" value="WD40/YVTN_repeat-like_dom_sf"/>
</dbReference>
<evidence type="ECO:0000256" key="1">
    <source>
        <dbReference type="SAM" id="SignalP"/>
    </source>
</evidence>
<dbReference type="PANTHER" id="PTHR47197">
    <property type="entry name" value="PROTEIN NIRF"/>
    <property type="match status" value="1"/>
</dbReference>
<name>A0A411HPD8_9GAMM</name>
<dbReference type="SUPFAM" id="SSF50969">
    <property type="entry name" value="YVTN repeat-like/Quinoprotein amine dehydrogenase"/>
    <property type="match status" value="1"/>
</dbReference>
<keyword evidence="1" id="KW-0732">Signal</keyword>
<dbReference type="Pfam" id="PF02239">
    <property type="entry name" value="Cytochrom_D1"/>
    <property type="match status" value="1"/>
</dbReference>
<sequence length="618" mass="65624">MRFAVLACLVCVAGARASELAQASPVPAQHEVDQGIAVDFSALPAAHIGDPTIFAFTLTDTASGTPISGARPAAWLVAHDKNTSDKNGSNAPQSCKQQVATYLSADLFRRADIDLNSYYVLSLNDDNSISVVDPLFGFGGSKLLAMLPLPSRAADWALATQNDALFVTMPTSAKVAIADTRSWKIVDTIAAGPNPRRIVLQADRAWIADDEGLSVIDVKTHALTRLRVGAIRELATSNDGDLVFATGAHDVLILDAHAVKVLADIVVDGVPDLLAYSSAAKAIYAADALAGRLFAIDVRSHAIAATVAIRPGATQLRFAPDGRHALMPNPQQNAVQVLDAASNRIVQSLDISNAPVQVSFTSLLAYVRRRTSETVAMIPLDQIGVEGRAVGVADFPAGQHALGDGGLADSIVGAPDQPAVLVVNTADNMIYYYKEGMAAPAGGFNTYGATPRAVLVVDHGLREQQRGRYATAMPVKNPGAYDVVMFVDAPRVVACFGLTIAAEKEAVEKPVTRVTAIDPPHQLQAGAAVRLQFALSDVAHKELRHADDVRALAFEAPGVWQRRGDLKRLSNGNYELEFIPPTAGTYYVWIESDALGLARNNSQFSVYQAIDAAINQTN</sequence>
<dbReference type="AlphaFoldDB" id="A0A411HPD8"/>
<dbReference type="KEGG" id="xbc:ELE36_19275"/>
<evidence type="ECO:0000313" key="2">
    <source>
        <dbReference type="EMBL" id="QBB72336.1"/>
    </source>
</evidence>
<dbReference type="InterPro" id="IPR011044">
    <property type="entry name" value="Quino_amine_DH_bsu"/>
</dbReference>
<gene>
    <name evidence="2" type="ORF">ELE36_19275</name>
</gene>
<keyword evidence="3" id="KW-1185">Reference proteome</keyword>
<reference evidence="2 3" key="1">
    <citation type="submission" date="2019-01" db="EMBL/GenBank/DDBJ databases">
        <title>Pseudolysobacter antarctica gen. nov., sp. nov., isolated from Fildes Peninsula, Antarctica.</title>
        <authorList>
            <person name="Wei Z."/>
            <person name="Peng F."/>
        </authorList>
    </citation>
    <scope>NUCLEOTIDE SEQUENCE [LARGE SCALE GENOMIC DNA]</scope>
    <source>
        <strain evidence="2 3">AQ6-296</strain>
    </source>
</reference>
<dbReference type="InterPro" id="IPR051200">
    <property type="entry name" value="Host-pathogen_enzymatic-act"/>
</dbReference>
<evidence type="ECO:0000313" key="3">
    <source>
        <dbReference type="Proteomes" id="UP000291562"/>
    </source>
</evidence>
<feature type="chain" id="PRO_5018984652" description="Cytochrome D1" evidence="1">
    <location>
        <begin position="24"/>
        <end position="618"/>
    </location>
</feature>